<accession>A0A239FIY6</accession>
<evidence type="ECO:0000256" key="3">
    <source>
        <dbReference type="RuleBase" id="RU361235"/>
    </source>
</evidence>
<gene>
    <name evidence="5" type="ORF">SAMN06264365_11898</name>
</gene>
<keyword evidence="6" id="KW-1185">Reference proteome</keyword>
<dbReference type="EC" id="3.1.1.-" evidence="3"/>
<dbReference type="InterPro" id="IPR050309">
    <property type="entry name" value="Type-B_Carboxylest/Lipase"/>
</dbReference>
<dbReference type="Gene3D" id="3.40.50.1820">
    <property type="entry name" value="alpha/beta hydrolase"/>
    <property type="match status" value="1"/>
</dbReference>
<reference evidence="5 6" key="1">
    <citation type="submission" date="2017-06" db="EMBL/GenBank/DDBJ databases">
        <authorList>
            <person name="Kim H.J."/>
            <person name="Triplett B.A."/>
        </authorList>
    </citation>
    <scope>NUCLEOTIDE SEQUENCE [LARGE SCALE GENOMIC DNA]</scope>
    <source>
        <strain evidence="5 6">DSM 43151</strain>
    </source>
</reference>
<protein>
    <recommendedName>
        <fullName evidence="3">Carboxylic ester hydrolase</fullName>
        <ecNumber evidence="3">3.1.1.-</ecNumber>
    </recommendedName>
</protein>
<dbReference type="Proteomes" id="UP000198415">
    <property type="component" value="Unassembled WGS sequence"/>
</dbReference>
<evidence type="ECO:0000256" key="1">
    <source>
        <dbReference type="ARBA" id="ARBA00005964"/>
    </source>
</evidence>
<dbReference type="InterPro" id="IPR029058">
    <property type="entry name" value="AB_hydrolase_fold"/>
</dbReference>
<dbReference type="InterPro" id="IPR019826">
    <property type="entry name" value="Carboxylesterase_B_AS"/>
</dbReference>
<evidence type="ECO:0000313" key="5">
    <source>
        <dbReference type="EMBL" id="SNS56711.1"/>
    </source>
</evidence>
<organism evidence="5 6">
    <name type="scientific">Actinoplanes regularis</name>
    <dbReference type="NCBI Taxonomy" id="52697"/>
    <lineage>
        <taxon>Bacteria</taxon>
        <taxon>Bacillati</taxon>
        <taxon>Actinomycetota</taxon>
        <taxon>Actinomycetes</taxon>
        <taxon>Micromonosporales</taxon>
        <taxon>Micromonosporaceae</taxon>
        <taxon>Actinoplanes</taxon>
    </lineage>
</organism>
<name>A0A239FIY6_9ACTN</name>
<dbReference type="SUPFAM" id="SSF53474">
    <property type="entry name" value="alpha/beta-Hydrolases"/>
    <property type="match status" value="1"/>
</dbReference>
<evidence type="ECO:0000313" key="6">
    <source>
        <dbReference type="Proteomes" id="UP000198415"/>
    </source>
</evidence>
<keyword evidence="2 3" id="KW-0378">Hydrolase</keyword>
<dbReference type="Pfam" id="PF00135">
    <property type="entry name" value="COesterase"/>
    <property type="match status" value="1"/>
</dbReference>
<dbReference type="PANTHER" id="PTHR11559">
    <property type="entry name" value="CARBOXYLESTERASE"/>
    <property type="match status" value="1"/>
</dbReference>
<dbReference type="PROSITE" id="PS00122">
    <property type="entry name" value="CARBOXYLESTERASE_B_1"/>
    <property type="match status" value="1"/>
</dbReference>
<dbReference type="OrthoDB" id="3199405at2"/>
<evidence type="ECO:0000256" key="2">
    <source>
        <dbReference type="ARBA" id="ARBA00022801"/>
    </source>
</evidence>
<sequence>MAEGRVASISTGRLRGTVADGVARFLGIPYAAAPFGPNRLQPPRPVQPWPGERDATRFGATAPQGSYPLYLREILPEVIIAGDDCLNLNVWAPATTTGGLPVLVWIHGGSYTNGSGSVADYDGTHFAEDGVVCVTINYRLGVEGFLAAEGGTPNRGLLDMVAALRWVRDEIAAFGGDPARVTVAGESAGAMAISALLAMPAAAGLFCGAILQSGAAAHTLSAESARRVAERVGATLGVPPTVEALAQLPPQVLVEAVTTVSAAVVAGDAAEWGELAVRKLPFGPFVDGDVLPAAPLDAIAAGASAEVRLLLCTTRDEWRLFVVPNRVIDAIDEQMLAGRAGAIGLSPEGLAAYRASRPDASPGELLSAILTDFTYRQPALALALARPAGAAPTWIARFDGVDAADNHGLGPCHTAEIPYVFGTAALPVMRPRLGTHPAAATVETMHGAWVRFVRDGDPGWPAADRAGRPTALLGERVEVVPDPDAQERKAWS</sequence>
<dbReference type="EMBL" id="FZNR01000018">
    <property type="protein sequence ID" value="SNS56711.1"/>
    <property type="molecule type" value="Genomic_DNA"/>
</dbReference>
<dbReference type="RefSeq" id="WP_089297331.1">
    <property type="nucleotide sequence ID" value="NZ_BOMU01000078.1"/>
</dbReference>
<comment type="similarity">
    <text evidence="1 3">Belongs to the type-B carboxylesterase/lipase family.</text>
</comment>
<dbReference type="GO" id="GO:0016787">
    <property type="term" value="F:hydrolase activity"/>
    <property type="evidence" value="ECO:0007669"/>
    <property type="project" value="UniProtKB-KW"/>
</dbReference>
<evidence type="ECO:0000259" key="4">
    <source>
        <dbReference type="Pfam" id="PF00135"/>
    </source>
</evidence>
<dbReference type="AlphaFoldDB" id="A0A239FIY6"/>
<proteinExistence type="inferred from homology"/>
<dbReference type="InterPro" id="IPR002018">
    <property type="entry name" value="CarbesteraseB"/>
</dbReference>
<feature type="domain" description="Carboxylesterase type B" evidence="4">
    <location>
        <begin position="6"/>
        <end position="458"/>
    </location>
</feature>